<name>A0A2A2LT10_9BILA</name>
<evidence type="ECO:0000313" key="2">
    <source>
        <dbReference type="EMBL" id="PAV89361.1"/>
    </source>
</evidence>
<dbReference type="AlphaFoldDB" id="A0A2A2LT10"/>
<feature type="compositionally biased region" description="Basic and acidic residues" evidence="1">
    <location>
        <begin position="1"/>
        <end position="14"/>
    </location>
</feature>
<dbReference type="Proteomes" id="UP000218231">
    <property type="component" value="Unassembled WGS sequence"/>
</dbReference>
<sequence length="102" mass="11009">MEPTREQSTERIDGTDGMETEVEEGQADKMNVGGAAKSHIPSSQARHVQPAPIAIDKSQNVAGNILIQTGDGKCVFVCVIVWREAKFVYLLVVLPGCPSKDN</sequence>
<accession>A0A2A2LT10</accession>
<keyword evidence="3" id="KW-1185">Reference proteome</keyword>
<reference evidence="2 3" key="1">
    <citation type="journal article" date="2017" name="Curr. Biol.">
        <title>Genome architecture and evolution of a unichromosomal asexual nematode.</title>
        <authorList>
            <person name="Fradin H."/>
            <person name="Zegar C."/>
            <person name="Gutwein M."/>
            <person name="Lucas J."/>
            <person name="Kovtun M."/>
            <person name="Corcoran D."/>
            <person name="Baugh L.R."/>
            <person name="Kiontke K."/>
            <person name="Gunsalus K."/>
            <person name="Fitch D.H."/>
            <person name="Piano F."/>
        </authorList>
    </citation>
    <scope>NUCLEOTIDE SEQUENCE [LARGE SCALE GENOMIC DNA]</scope>
    <source>
        <strain evidence="2">PF1309</strain>
    </source>
</reference>
<proteinExistence type="predicted"/>
<evidence type="ECO:0000313" key="3">
    <source>
        <dbReference type="Proteomes" id="UP000218231"/>
    </source>
</evidence>
<dbReference type="EMBL" id="LIAE01006457">
    <property type="protein sequence ID" value="PAV89361.1"/>
    <property type="molecule type" value="Genomic_DNA"/>
</dbReference>
<feature type="region of interest" description="Disordered" evidence="1">
    <location>
        <begin position="1"/>
        <end position="27"/>
    </location>
</feature>
<gene>
    <name evidence="2" type="ORF">WR25_05591</name>
</gene>
<protein>
    <submittedName>
        <fullName evidence="2">Uncharacterized protein</fullName>
    </submittedName>
</protein>
<feature type="compositionally biased region" description="Acidic residues" evidence="1">
    <location>
        <begin position="16"/>
        <end position="25"/>
    </location>
</feature>
<comment type="caution">
    <text evidence="2">The sequence shown here is derived from an EMBL/GenBank/DDBJ whole genome shotgun (WGS) entry which is preliminary data.</text>
</comment>
<evidence type="ECO:0000256" key="1">
    <source>
        <dbReference type="SAM" id="MobiDB-lite"/>
    </source>
</evidence>
<organism evidence="2 3">
    <name type="scientific">Diploscapter pachys</name>
    <dbReference type="NCBI Taxonomy" id="2018661"/>
    <lineage>
        <taxon>Eukaryota</taxon>
        <taxon>Metazoa</taxon>
        <taxon>Ecdysozoa</taxon>
        <taxon>Nematoda</taxon>
        <taxon>Chromadorea</taxon>
        <taxon>Rhabditida</taxon>
        <taxon>Rhabditina</taxon>
        <taxon>Rhabditomorpha</taxon>
        <taxon>Rhabditoidea</taxon>
        <taxon>Rhabditidae</taxon>
        <taxon>Diploscapter</taxon>
    </lineage>
</organism>